<accession>A0A1W2WN60</accession>
<gene>
    <name evidence="2" type="primary">LOC100185132</name>
</gene>
<dbReference type="GeneID" id="100185132"/>
<dbReference type="PANTHER" id="PTHR20883">
    <property type="entry name" value="PHYTANOYL-COA DIOXYGENASE DOMAIN CONTAINING 1"/>
    <property type="match status" value="1"/>
</dbReference>
<dbReference type="RefSeq" id="XP_002131674.1">
    <property type="nucleotide sequence ID" value="XM_002131638.3"/>
</dbReference>
<evidence type="ECO:0000313" key="2">
    <source>
        <dbReference type="Ensembl" id="ENSCINP00000025181.2"/>
    </source>
</evidence>
<reference evidence="2" key="3">
    <citation type="submission" date="2025-08" db="UniProtKB">
        <authorList>
            <consortium name="Ensembl"/>
        </authorList>
    </citation>
    <scope>IDENTIFICATION</scope>
</reference>
<proteinExistence type="predicted"/>
<dbReference type="InParanoid" id="F6R9Y6"/>
<dbReference type="EMBL" id="EAAA01000069">
    <property type="status" value="NOT_ANNOTATED_CDS"/>
    <property type="molecule type" value="Genomic_DNA"/>
</dbReference>
<reference evidence="2" key="4">
    <citation type="submission" date="2025-09" db="UniProtKB">
        <authorList>
            <consortium name="Ensembl"/>
        </authorList>
    </citation>
    <scope>IDENTIFICATION</scope>
</reference>
<dbReference type="OMA" id="RIDHEMV"/>
<evidence type="ECO:0000256" key="1">
    <source>
        <dbReference type="ARBA" id="ARBA00001962"/>
    </source>
</evidence>
<dbReference type="KEGG" id="cin:100185132"/>
<dbReference type="SUPFAM" id="SSF51197">
    <property type="entry name" value="Clavaminate synthase-like"/>
    <property type="match status" value="1"/>
</dbReference>
<accession>F6R9Y6</accession>
<sequence>MYKFVEGQPLIVTEKMKEDFWRDGYIIVKQLLTKGEIQKVVGSLEAPDSAVMAESYEQDDGFGRNVRMVLWNHPGNDVTGMVNRCEKMVNTCEKLLGDDVYHYHSKFVMKEPHTGGAFQWHQDYGYWYLNGVLFPDMISVQIGVDRMDKENGCLQVLRGSHRMGRVEHGRIGQQAGADLERVAEAEKVLDKVSVELDQGDALFFHCNLLHTSSANNSSRRRWAMICCYNSVNNDPVKKHHHASYTPLHKVSNSAIMDCKNLNDLSGKWFVNPNKTGREYLPTEPRKQ</sequence>
<protein>
    <submittedName>
        <fullName evidence="2">L-proline trans-4-hydroxylase-like</fullName>
    </submittedName>
</protein>
<organism evidence="2 3">
    <name type="scientific">Ciona intestinalis</name>
    <name type="common">Transparent sea squirt</name>
    <name type="synonym">Ascidia intestinalis</name>
    <dbReference type="NCBI Taxonomy" id="7719"/>
    <lineage>
        <taxon>Eukaryota</taxon>
        <taxon>Metazoa</taxon>
        <taxon>Chordata</taxon>
        <taxon>Tunicata</taxon>
        <taxon>Ascidiacea</taxon>
        <taxon>Phlebobranchia</taxon>
        <taxon>Cionidae</taxon>
        <taxon>Ciona</taxon>
    </lineage>
</organism>
<keyword evidence="3" id="KW-1185">Reference proteome</keyword>
<dbReference type="STRING" id="7719.ENSCINP00000025181"/>
<dbReference type="OrthoDB" id="445007at2759"/>
<dbReference type="GeneTree" id="ENSGT00390000006287"/>
<dbReference type="HOGENOM" id="CLU_048953_5_1_1"/>
<dbReference type="InterPro" id="IPR008775">
    <property type="entry name" value="Phytyl_CoA_dOase-like"/>
</dbReference>
<dbReference type="PANTHER" id="PTHR20883:SF51">
    <property type="entry name" value="PHYTANOYL-COA HYDROXYLASE"/>
    <property type="match status" value="1"/>
</dbReference>
<dbReference type="Gene3D" id="2.60.120.620">
    <property type="entry name" value="q2cbj1_9rhob like domain"/>
    <property type="match status" value="1"/>
</dbReference>
<reference evidence="2" key="2">
    <citation type="journal article" date="2008" name="Genome Biol.">
        <title>Improved genome assembly and evidence-based global gene model set for the chordate Ciona intestinalis: new insight into intron and operon populations.</title>
        <authorList>
            <person name="Satou Y."/>
            <person name="Mineta K."/>
            <person name="Ogasawara M."/>
            <person name="Sasakura Y."/>
            <person name="Shoguchi E."/>
            <person name="Ueno K."/>
            <person name="Yamada L."/>
            <person name="Matsumoto J."/>
            <person name="Wasserscheid J."/>
            <person name="Dewar K."/>
            <person name="Wiley G.B."/>
            <person name="Macmil S.L."/>
            <person name="Roe B.A."/>
            <person name="Zeller R.W."/>
            <person name="Hastings K.E."/>
            <person name="Lemaire P."/>
            <person name="Lindquist E."/>
            <person name="Endo T."/>
            <person name="Hotta K."/>
            <person name="Inaba K."/>
        </authorList>
    </citation>
    <scope>NUCLEOTIDE SEQUENCE [LARGE SCALE GENOMIC DNA]</scope>
    <source>
        <strain evidence="2">wild type</strain>
    </source>
</reference>
<dbReference type="Ensembl" id="ENSCINT00000025427.2">
    <property type="protein sequence ID" value="ENSCINP00000025181.2"/>
    <property type="gene ID" value="ENSCING00000013799.2"/>
</dbReference>
<evidence type="ECO:0000313" key="3">
    <source>
        <dbReference type="Proteomes" id="UP000008144"/>
    </source>
</evidence>
<dbReference type="Proteomes" id="UP000008144">
    <property type="component" value="Chromosome 1"/>
</dbReference>
<reference evidence="3" key="1">
    <citation type="journal article" date="2002" name="Science">
        <title>The draft genome of Ciona intestinalis: insights into chordate and vertebrate origins.</title>
        <authorList>
            <person name="Dehal P."/>
            <person name="Satou Y."/>
            <person name="Campbell R.K."/>
            <person name="Chapman J."/>
            <person name="Degnan B."/>
            <person name="De Tomaso A."/>
            <person name="Davidson B."/>
            <person name="Di Gregorio A."/>
            <person name="Gelpke M."/>
            <person name="Goodstein D.M."/>
            <person name="Harafuji N."/>
            <person name="Hastings K.E."/>
            <person name="Ho I."/>
            <person name="Hotta K."/>
            <person name="Huang W."/>
            <person name="Kawashima T."/>
            <person name="Lemaire P."/>
            <person name="Martinez D."/>
            <person name="Meinertzhagen I.A."/>
            <person name="Necula S."/>
            <person name="Nonaka M."/>
            <person name="Putnam N."/>
            <person name="Rash S."/>
            <person name="Saiga H."/>
            <person name="Satake M."/>
            <person name="Terry A."/>
            <person name="Yamada L."/>
            <person name="Wang H.G."/>
            <person name="Awazu S."/>
            <person name="Azumi K."/>
            <person name="Boore J."/>
            <person name="Branno M."/>
            <person name="Chin-Bow S."/>
            <person name="DeSantis R."/>
            <person name="Doyle S."/>
            <person name="Francino P."/>
            <person name="Keys D.N."/>
            <person name="Haga S."/>
            <person name="Hayashi H."/>
            <person name="Hino K."/>
            <person name="Imai K.S."/>
            <person name="Inaba K."/>
            <person name="Kano S."/>
            <person name="Kobayashi K."/>
            <person name="Kobayashi M."/>
            <person name="Lee B.I."/>
            <person name="Makabe K.W."/>
            <person name="Manohar C."/>
            <person name="Matassi G."/>
            <person name="Medina M."/>
            <person name="Mochizuki Y."/>
            <person name="Mount S."/>
            <person name="Morishita T."/>
            <person name="Miura S."/>
            <person name="Nakayama A."/>
            <person name="Nishizaka S."/>
            <person name="Nomoto H."/>
            <person name="Ohta F."/>
            <person name="Oishi K."/>
            <person name="Rigoutsos I."/>
            <person name="Sano M."/>
            <person name="Sasaki A."/>
            <person name="Sasakura Y."/>
            <person name="Shoguchi E."/>
            <person name="Shin-i T."/>
            <person name="Spagnuolo A."/>
            <person name="Stainier D."/>
            <person name="Suzuki M.M."/>
            <person name="Tassy O."/>
            <person name="Takatori N."/>
            <person name="Tokuoka M."/>
            <person name="Yagi K."/>
            <person name="Yoshizaki F."/>
            <person name="Wada S."/>
            <person name="Zhang C."/>
            <person name="Hyatt P.D."/>
            <person name="Larimer F."/>
            <person name="Detter C."/>
            <person name="Doggett N."/>
            <person name="Glavina T."/>
            <person name="Hawkins T."/>
            <person name="Richardson P."/>
            <person name="Lucas S."/>
            <person name="Kohara Y."/>
            <person name="Levine M."/>
            <person name="Satoh N."/>
            <person name="Rokhsar D.S."/>
        </authorList>
    </citation>
    <scope>NUCLEOTIDE SEQUENCE [LARGE SCALE GENOMIC DNA]</scope>
</reference>
<comment type="cofactor">
    <cofactor evidence="1">
        <name>Fe cation</name>
        <dbReference type="ChEBI" id="CHEBI:24875"/>
    </cofactor>
</comment>
<dbReference type="AlphaFoldDB" id="F6R9Y6"/>
<name>F6R9Y6_CIOIN</name>
<dbReference type="Pfam" id="PF05721">
    <property type="entry name" value="PhyH"/>
    <property type="match status" value="1"/>
</dbReference>